<keyword evidence="1" id="KW-0472">Membrane</keyword>
<proteinExistence type="predicted"/>
<keyword evidence="1" id="KW-0812">Transmembrane</keyword>
<name>A0A6C0ISQ3_9ZZZZ</name>
<protein>
    <submittedName>
        <fullName evidence="2">Uncharacterized protein</fullName>
    </submittedName>
</protein>
<reference evidence="2" key="1">
    <citation type="journal article" date="2020" name="Nature">
        <title>Giant virus diversity and host interactions through global metagenomics.</title>
        <authorList>
            <person name="Schulz F."/>
            <person name="Roux S."/>
            <person name="Paez-Espino D."/>
            <person name="Jungbluth S."/>
            <person name="Walsh D.A."/>
            <person name="Denef V.J."/>
            <person name="McMahon K.D."/>
            <person name="Konstantinidis K.T."/>
            <person name="Eloe-Fadrosh E.A."/>
            <person name="Kyrpides N.C."/>
            <person name="Woyke T."/>
        </authorList>
    </citation>
    <scope>NUCLEOTIDE SEQUENCE</scope>
    <source>
        <strain evidence="2">GVMAG-M-3300024302-11</strain>
    </source>
</reference>
<dbReference type="AlphaFoldDB" id="A0A6C0ISQ3"/>
<feature type="transmembrane region" description="Helical" evidence="1">
    <location>
        <begin position="6"/>
        <end position="23"/>
    </location>
</feature>
<evidence type="ECO:0000256" key="1">
    <source>
        <dbReference type="SAM" id="Phobius"/>
    </source>
</evidence>
<evidence type="ECO:0000313" key="2">
    <source>
        <dbReference type="EMBL" id="QHT96248.1"/>
    </source>
</evidence>
<dbReference type="EMBL" id="MN740254">
    <property type="protein sequence ID" value="QHT96248.1"/>
    <property type="molecule type" value="Genomic_DNA"/>
</dbReference>
<keyword evidence="1" id="KW-1133">Transmembrane helix</keyword>
<accession>A0A6C0ISQ3</accession>
<organism evidence="2">
    <name type="scientific">viral metagenome</name>
    <dbReference type="NCBI Taxonomy" id="1070528"/>
    <lineage>
        <taxon>unclassified sequences</taxon>
        <taxon>metagenomes</taxon>
        <taxon>organismal metagenomes</taxon>
    </lineage>
</organism>
<sequence>MNQIYFIIIIIFVIYHTCVFYRNNRVNKEKFQSINDAFTMPNKRCTAIYGNSHPKCMQSNRLKHVGYFKFNTIKYPLLDLDSNSNTSRYVMLKDKFARLNKKHWNRGYYFKSPFHYHKTIPFSVVFNYTYRGTMSNEPTNRSFHVFGKKIDSESYNYILFREKAGILQYAYKLSYRKKLEDGDPTFIRNKISTFGPFIFSKD</sequence>